<name>A0A1X0D159_9MYCO</name>
<organism evidence="2 3">
    <name type="scientific">Mycolicibacterium insubricum</name>
    <dbReference type="NCBI Taxonomy" id="444597"/>
    <lineage>
        <taxon>Bacteria</taxon>
        <taxon>Bacillati</taxon>
        <taxon>Actinomycetota</taxon>
        <taxon>Actinomycetes</taxon>
        <taxon>Mycobacteriales</taxon>
        <taxon>Mycobacteriaceae</taxon>
        <taxon>Mycolicibacterium</taxon>
    </lineage>
</organism>
<dbReference type="Gene3D" id="3.30.10.20">
    <property type="match status" value="1"/>
</dbReference>
<feature type="domain" description="PASTA" evidence="1">
    <location>
        <begin position="44"/>
        <end position="111"/>
    </location>
</feature>
<dbReference type="InterPro" id="IPR005543">
    <property type="entry name" value="PASTA_dom"/>
</dbReference>
<dbReference type="Pfam" id="PF03793">
    <property type="entry name" value="PASTA"/>
    <property type="match status" value="1"/>
</dbReference>
<dbReference type="STRING" id="444597.BST26_17825"/>
<evidence type="ECO:0000259" key="1">
    <source>
        <dbReference type="Pfam" id="PF03793"/>
    </source>
</evidence>
<accession>A0A1X0D159</accession>
<dbReference type="EMBL" id="MVHS01000055">
    <property type="protein sequence ID" value="ORA66088.1"/>
    <property type="molecule type" value="Genomic_DNA"/>
</dbReference>
<sequence length="122" mass="12569">MTGATIRAAALAATALIALTGLPAAFVATVHADPAADSDSGASVEMPDVTGKTLYQAREEIEGLTSDFAISVDSINISGYPQHQYAAQMWKVCSQLPKAGKPVTAKTYVAVGVVRKNEDCGG</sequence>
<keyword evidence="3" id="KW-1185">Reference proteome</keyword>
<reference evidence="2 3" key="1">
    <citation type="submission" date="2016-12" db="EMBL/GenBank/DDBJ databases">
        <title>The new phylogeny of genus Mycobacterium.</title>
        <authorList>
            <person name="Tortoli E."/>
            <person name="Trovato A."/>
            <person name="Cirillo D.M."/>
        </authorList>
    </citation>
    <scope>NUCLEOTIDE SEQUENCE [LARGE SCALE GENOMIC DNA]</scope>
    <source>
        <strain evidence="2 3">DSM 45130</strain>
    </source>
</reference>
<dbReference type="OrthoDB" id="4335972at2"/>
<dbReference type="AlphaFoldDB" id="A0A1X0D159"/>
<dbReference type="Proteomes" id="UP000192801">
    <property type="component" value="Unassembled WGS sequence"/>
</dbReference>
<dbReference type="RefSeq" id="WP_083032866.1">
    <property type="nucleotide sequence ID" value="NZ_AP022618.1"/>
</dbReference>
<proteinExistence type="predicted"/>
<dbReference type="CDD" id="cd06577">
    <property type="entry name" value="PASTA_pknB"/>
    <property type="match status" value="1"/>
</dbReference>
<comment type="caution">
    <text evidence="2">The sequence shown here is derived from an EMBL/GenBank/DDBJ whole genome shotgun (WGS) entry which is preliminary data.</text>
</comment>
<gene>
    <name evidence="2" type="ORF">BST26_17825</name>
</gene>
<protein>
    <recommendedName>
        <fullName evidence="1">PASTA domain-containing protein</fullName>
    </recommendedName>
</protein>
<evidence type="ECO:0000313" key="2">
    <source>
        <dbReference type="EMBL" id="ORA66088.1"/>
    </source>
</evidence>
<evidence type="ECO:0000313" key="3">
    <source>
        <dbReference type="Proteomes" id="UP000192801"/>
    </source>
</evidence>